<organism evidence="2 3">
    <name type="scientific">Lysinibacillus xylanilyticus</name>
    <dbReference type="NCBI Taxonomy" id="582475"/>
    <lineage>
        <taxon>Bacteria</taxon>
        <taxon>Bacillati</taxon>
        <taxon>Bacillota</taxon>
        <taxon>Bacilli</taxon>
        <taxon>Bacillales</taxon>
        <taxon>Bacillaceae</taxon>
        <taxon>Lysinibacillus</taxon>
    </lineage>
</organism>
<name>A0A2M9Q942_9BACI</name>
<proteinExistence type="predicted"/>
<gene>
    <name evidence="2" type="ORF">CWD94_05875</name>
</gene>
<sequence length="260" mass="28739">MFNLVRAYLYKSTKSKIFWVLLALTTCSATAMFSIAYGIGNNSINESVSNVGFLLSDMNTMSIVGAVLATILICSDFDTKNIHHPIISGFARIQIVISKAIVYWILFIVLVSPYIIVTIIGLSMDSTFSMDGKAAGFLSILTSTTSGSFGEYVTIMITMTLVYLAQLTICILLAFALRKSVLVVAAYYMMSMFFGQVASFQDSFEIIDKVLSFTPYSAEYMAINLSMSKGDIISAVTICTIFIVVIIYLTFMTFRKVEIR</sequence>
<evidence type="ECO:0000313" key="2">
    <source>
        <dbReference type="EMBL" id="PJO44596.1"/>
    </source>
</evidence>
<dbReference type="AlphaFoldDB" id="A0A2M9Q942"/>
<feature type="transmembrane region" description="Helical" evidence="1">
    <location>
        <begin position="17"/>
        <end position="40"/>
    </location>
</feature>
<feature type="transmembrane region" description="Helical" evidence="1">
    <location>
        <begin position="60"/>
        <end position="79"/>
    </location>
</feature>
<keyword evidence="1" id="KW-0812">Transmembrane</keyword>
<keyword evidence="1" id="KW-0472">Membrane</keyword>
<dbReference type="Proteomes" id="UP000232101">
    <property type="component" value="Unassembled WGS sequence"/>
</dbReference>
<dbReference type="RefSeq" id="WP_100542491.1">
    <property type="nucleotide sequence ID" value="NZ_CP158849.1"/>
</dbReference>
<keyword evidence="1" id="KW-1133">Transmembrane helix</keyword>
<comment type="caution">
    <text evidence="2">The sequence shown here is derived from an EMBL/GenBank/DDBJ whole genome shotgun (WGS) entry which is preliminary data.</text>
</comment>
<reference evidence="2 3" key="1">
    <citation type="submission" date="2017-11" db="EMBL/GenBank/DDBJ databases">
        <title>Bacterial isolate from king chilli rhizosphere.</title>
        <authorList>
            <person name="Takhelmayum P."/>
            <person name="Sarangthem I."/>
        </authorList>
    </citation>
    <scope>NUCLEOTIDE SEQUENCE [LARGE SCALE GENOMIC DNA]</scope>
    <source>
        <strain evidence="3">t26</strain>
    </source>
</reference>
<feature type="transmembrane region" description="Helical" evidence="1">
    <location>
        <begin position="152"/>
        <end position="174"/>
    </location>
</feature>
<accession>A0A2M9Q942</accession>
<dbReference type="EMBL" id="PHQY01000328">
    <property type="protein sequence ID" value="PJO44596.1"/>
    <property type="molecule type" value="Genomic_DNA"/>
</dbReference>
<evidence type="ECO:0000313" key="3">
    <source>
        <dbReference type="Proteomes" id="UP000232101"/>
    </source>
</evidence>
<feature type="transmembrane region" description="Helical" evidence="1">
    <location>
        <begin position="181"/>
        <end position="200"/>
    </location>
</feature>
<feature type="transmembrane region" description="Helical" evidence="1">
    <location>
        <begin position="232"/>
        <end position="254"/>
    </location>
</feature>
<evidence type="ECO:0000256" key="1">
    <source>
        <dbReference type="SAM" id="Phobius"/>
    </source>
</evidence>
<protein>
    <submittedName>
        <fullName evidence="2">ABC transporter permease</fullName>
    </submittedName>
</protein>
<feature type="transmembrane region" description="Helical" evidence="1">
    <location>
        <begin position="100"/>
        <end position="122"/>
    </location>
</feature>